<dbReference type="Proteomes" id="UP000215335">
    <property type="component" value="Unassembled WGS sequence"/>
</dbReference>
<comment type="caution">
    <text evidence="18">The sequence shown here is derived from an EMBL/GenBank/DDBJ whole genome shotgun (WGS) entry which is preliminary data.</text>
</comment>
<evidence type="ECO:0000256" key="2">
    <source>
        <dbReference type="ARBA" id="ARBA00004434"/>
    </source>
</evidence>
<protein>
    <recommendedName>
        <fullName evidence="4">NADH dehydrogenase [ubiquinone] 1 beta subcomplex subunit 11, mitochondrial</fullName>
    </recommendedName>
    <alternativeName>
        <fullName evidence="15">Complex I-ESSS</fullName>
    </alternativeName>
    <alternativeName>
        <fullName evidence="14">NADH-ubiquinone oxidoreductase ESSS subunit</fullName>
    </alternativeName>
</protein>
<sequence length="164" mass="18760">MAGIMCLRNAQRLVGRLSSTVVSRTLLTRQPLNLCRAVGTSGTQKSETTTVDQTKTATTTATECEIKPKKYWVSYGFNEESEYLDRHFMHMFMFMSISVVFGIGGYILMYLPDFRMRDWALREAYLELRRREQSGLPLIDPNVIDPAKVILPSDEELGNREIII</sequence>
<feature type="transmembrane region" description="Helical" evidence="17">
    <location>
        <begin position="88"/>
        <end position="111"/>
    </location>
</feature>
<evidence type="ECO:0000256" key="9">
    <source>
        <dbReference type="ARBA" id="ARBA00022946"/>
    </source>
</evidence>
<comment type="function">
    <text evidence="1">Accessory subunit of the mitochondrial membrane respiratory chain NADH dehydrogenase (Complex I), that is believed not to be involved in catalysis. Complex I functions in the transfer of electrons from NADH to the respiratory chain. The immediate electron acceptor for the enzyme is believed to be ubiquinone.</text>
</comment>
<comment type="similarity">
    <text evidence="3">Belongs to the complex I NDUFB11 subunit family.</text>
</comment>
<comment type="subcellular location">
    <subcellularLocation>
        <location evidence="2">Mitochondrion inner membrane</location>
        <topology evidence="2">Single-pass membrane protein</topology>
    </subcellularLocation>
</comment>
<keyword evidence="8" id="KW-0999">Mitochondrion inner membrane</keyword>
<evidence type="ECO:0000256" key="10">
    <source>
        <dbReference type="ARBA" id="ARBA00022982"/>
    </source>
</evidence>
<evidence type="ECO:0000256" key="1">
    <source>
        <dbReference type="ARBA" id="ARBA00003195"/>
    </source>
</evidence>
<accession>A0A232EHW3</accession>
<evidence type="ECO:0000256" key="3">
    <source>
        <dbReference type="ARBA" id="ARBA00008915"/>
    </source>
</evidence>
<comment type="subunit">
    <text evidence="16">Complex I is composed of 45 different subunits. Interacts with BCAP31.</text>
</comment>
<keyword evidence="13 17" id="KW-0472">Membrane</keyword>
<evidence type="ECO:0000256" key="7">
    <source>
        <dbReference type="ARBA" id="ARBA00022692"/>
    </source>
</evidence>
<dbReference type="OrthoDB" id="5917019at2759"/>
<keyword evidence="11 17" id="KW-1133">Transmembrane helix</keyword>
<reference evidence="18 19" key="1">
    <citation type="journal article" date="2017" name="Curr. Biol.">
        <title>The Evolution of Venom by Co-option of Single-Copy Genes.</title>
        <authorList>
            <person name="Martinson E.O."/>
            <person name="Mrinalini"/>
            <person name="Kelkar Y.D."/>
            <person name="Chang C.H."/>
            <person name="Werren J.H."/>
        </authorList>
    </citation>
    <scope>NUCLEOTIDE SEQUENCE [LARGE SCALE GENOMIC DNA]</scope>
    <source>
        <strain evidence="18 19">Alberta</strain>
        <tissue evidence="18">Whole body</tissue>
    </source>
</reference>
<evidence type="ECO:0000256" key="8">
    <source>
        <dbReference type="ARBA" id="ARBA00022792"/>
    </source>
</evidence>
<evidence type="ECO:0000256" key="14">
    <source>
        <dbReference type="ARBA" id="ARBA00030753"/>
    </source>
</evidence>
<dbReference type="STRING" id="543379.A0A232EHW3"/>
<evidence type="ECO:0000313" key="19">
    <source>
        <dbReference type="Proteomes" id="UP000215335"/>
    </source>
</evidence>
<dbReference type="PANTHER" id="PTHR13327">
    <property type="entry name" value="NADH-UBIQUINONE OXIDOREDUCTASE ESSS SUBUNIT, MITOCHONDRIAL PRECURSOR"/>
    <property type="match status" value="1"/>
</dbReference>
<organism evidence="18 19">
    <name type="scientific">Trichomalopsis sarcophagae</name>
    <dbReference type="NCBI Taxonomy" id="543379"/>
    <lineage>
        <taxon>Eukaryota</taxon>
        <taxon>Metazoa</taxon>
        <taxon>Ecdysozoa</taxon>
        <taxon>Arthropoda</taxon>
        <taxon>Hexapoda</taxon>
        <taxon>Insecta</taxon>
        <taxon>Pterygota</taxon>
        <taxon>Neoptera</taxon>
        <taxon>Endopterygota</taxon>
        <taxon>Hymenoptera</taxon>
        <taxon>Apocrita</taxon>
        <taxon>Proctotrupomorpha</taxon>
        <taxon>Chalcidoidea</taxon>
        <taxon>Pteromalidae</taxon>
        <taxon>Pteromalinae</taxon>
        <taxon>Trichomalopsis</taxon>
    </lineage>
</organism>
<keyword evidence="10" id="KW-0249">Electron transport</keyword>
<name>A0A232EHW3_9HYME</name>
<dbReference type="AlphaFoldDB" id="A0A232EHW3"/>
<dbReference type="Pfam" id="PF10183">
    <property type="entry name" value="ESSS"/>
    <property type="match status" value="1"/>
</dbReference>
<evidence type="ECO:0000256" key="17">
    <source>
        <dbReference type="SAM" id="Phobius"/>
    </source>
</evidence>
<evidence type="ECO:0000256" key="11">
    <source>
        <dbReference type="ARBA" id="ARBA00022989"/>
    </source>
</evidence>
<keyword evidence="9" id="KW-0809">Transit peptide</keyword>
<keyword evidence="6" id="KW-0679">Respiratory chain</keyword>
<keyword evidence="5" id="KW-0813">Transport</keyword>
<keyword evidence="7 17" id="KW-0812">Transmembrane</keyword>
<dbReference type="PANTHER" id="PTHR13327:SF0">
    <property type="entry name" value="NADH DEHYDROGENASE [UBIQUINONE] 1 BETA SUBCOMPLEX SUBUNIT 11, MITOCHONDRIAL"/>
    <property type="match status" value="1"/>
</dbReference>
<evidence type="ECO:0000256" key="15">
    <source>
        <dbReference type="ARBA" id="ARBA00031387"/>
    </source>
</evidence>
<proteinExistence type="inferred from homology"/>
<evidence type="ECO:0000256" key="16">
    <source>
        <dbReference type="ARBA" id="ARBA00046528"/>
    </source>
</evidence>
<gene>
    <name evidence="18" type="ORF">TSAR_014067</name>
</gene>
<dbReference type="GO" id="GO:0005743">
    <property type="term" value="C:mitochondrial inner membrane"/>
    <property type="evidence" value="ECO:0007669"/>
    <property type="project" value="UniProtKB-SubCell"/>
</dbReference>
<evidence type="ECO:0000313" key="18">
    <source>
        <dbReference type="EMBL" id="OXU17943.1"/>
    </source>
</evidence>
<evidence type="ECO:0000256" key="12">
    <source>
        <dbReference type="ARBA" id="ARBA00023128"/>
    </source>
</evidence>
<dbReference type="EMBL" id="NNAY01004405">
    <property type="protein sequence ID" value="OXU17943.1"/>
    <property type="molecule type" value="Genomic_DNA"/>
</dbReference>
<keyword evidence="19" id="KW-1185">Reference proteome</keyword>
<dbReference type="InterPro" id="IPR019329">
    <property type="entry name" value="NADH_UbQ_OxRdtase_ESSS_su"/>
</dbReference>
<evidence type="ECO:0000256" key="4">
    <source>
        <dbReference type="ARBA" id="ARBA00018632"/>
    </source>
</evidence>
<keyword evidence="12" id="KW-0496">Mitochondrion</keyword>
<evidence type="ECO:0000256" key="6">
    <source>
        <dbReference type="ARBA" id="ARBA00022660"/>
    </source>
</evidence>
<evidence type="ECO:0000256" key="13">
    <source>
        <dbReference type="ARBA" id="ARBA00023136"/>
    </source>
</evidence>
<evidence type="ECO:0000256" key="5">
    <source>
        <dbReference type="ARBA" id="ARBA00022448"/>
    </source>
</evidence>